<dbReference type="AlphaFoldDB" id="A0A9P9DV43"/>
<dbReference type="InterPro" id="IPR041260">
    <property type="entry name" value="Sld7_C"/>
</dbReference>
<evidence type="ECO:0000256" key="1">
    <source>
        <dbReference type="SAM" id="MobiDB-lite"/>
    </source>
</evidence>
<dbReference type="OrthoDB" id="4205424at2759"/>
<feature type="compositionally biased region" description="Low complexity" evidence="1">
    <location>
        <begin position="284"/>
        <end position="298"/>
    </location>
</feature>
<organism evidence="3 4">
    <name type="scientific">Dendryphion nanum</name>
    <dbReference type="NCBI Taxonomy" id="256645"/>
    <lineage>
        <taxon>Eukaryota</taxon>
        <taxon>Fungi</taxon>
        <taxon>Dikarya</taxon>
        <taxon>Ascomycota</taxon>
        <taxon>Pezizomycotina</taxon>
        <taxon>Dothideomycetes</taxon>
        <taxon>Pleosporomycetidae</taxon>
        <taxon>Pleosporales</taxon>
        <taxon>Torulaceae</taxon>
        <taxon>Dendryphion</taxon>
    </lineage>
</organism>
<feature type="domain" description="Sld7 C-terminal" evidence="2">
    <location>
        <begin position="337"/>
        <end position="437"/>
    </location>
</feature>
<name>A0A9P9DV43_9PLEO</name>
<feature type="region of interest" description="Disordered" evidence="1">
    <location>
        <begin position="140"/>
        <end position="160"/>
    </location>
</feature>
<dbReference type="EMBL" id="JAGMWT010000007">
    <property type="protein sequence ID" value="KAH7125609.1"/>
    <property type="molecule type" value="Genomic_DNA"/>
</dbReference>
<protein>
    <recommendedName>
        <fullName evidence="2">Sld7 C-terminal domain-containing protein</fullName>
    </recommendedName>
</protein>
<sequence>MADIWSGDILLSDDTIITDVVLASPNTGTPYPYIASSNLRFLSTVDTARIPLYLAAGPSLNVWTTSEKTERWFQTLLLNAAASEQDASLDSRAWWECARSQSPIGVLVRVQNDHVEDTHTASRTRVTELLFYGTVASPSSITLPTPPSSSPDPHEPTNTDNDHVVELRVHALPLSSDLLSQATLQNLSSASPALSTSEPAFEPQFLPTLYSPNVTPSSPKRGRDIFEEATELRRKARRKGGEGVAAAAAKASDSQGHLRHRNSLSVDTTNSPFPDLRPLSANGLSSRPPSRQLSRSPSVTSDNRPVSRKGLIDSQPKRSTLSHVETVPAQPDEPTTESRNKEALSRIVMAAMRMQGLQQRKKNKSRHGSVVPDEQLGSATKDDTVIDAAKDEEFKLIYHQTYKSAALALRKHMLSKPLYLQPDQLRDVVERLLAIFCTDPLTPPLVLEEPSNVLATPGNQNKLSIPRTVQHHASPFDLPSGKRTVPSNVSHIGHPHTGSPISRRKERLKT</sequence>
<comment type="caution">
    <text evidence="3">The sequence shown here is derived from an EMBL/GenBank/DDBJ whole genome shotgun (WGS) entry which is preliminary data.</text>
</comment>
<feature type="region of interest" description="Disordered" evidence="1">
    <location>
        <begin position="356"/>
        <end position="376"/>
    </location>
</feature>
<evidence type="ECO:0000313" key="4">
    <source>
        <dbReference type="Proteomes" id="UP000700596"/>
    </source>
</evidence>
<evidence type="ECO:0000259" key="2">
    <source>
        <dbReference type="Pfam" id="PF18596"/>
    </source>
</evidence>
<feature type="region of interest" description="Disordered" evidence="1">
    <location>
        <begin position="204"/>
        <end position="223"/>
    </location>
</feature>
<feature type="compositionally biased region" description="Polar residues" evidence="1">
    <location>
        <begin position="263"/>
        <end position="272"/>
    </location>
</feature>
<dbReference type="Proteomes" id="UP000700596">
    <property type="component" value="Unassembled WGS sequence"/>
</dbReference>
<dbReference type="Pfam" id="PF18596">
    <property type="entry name" value="Sld7_C"/>
    <property type="match status" value="1"/>
</dbReference>
<proteinExistence type="predicted"/>
<feature type="region of interest" description="Disordered" evidence="1">
    <location>
        <begin position="233"/>
        <end position="341"/>
    </location>
</feature>
<feature type="region of interest" description="Disordered" evidence="1">
    <location>
        <begin position="472"/>
        <end position="510"/>
    </location>
</feature>
<keyword evidence="4" id="KW-1185">Reference proteome</keyword>
<reference evidence="3" key="1">
    <citation type="journal article" date="2021" name="Nat. Commun.">
        <title>Genetic determinants of endophytism in the Arabidopsis root mycobiome.</title>
        <authorList>
            <person name="Mesny F."/>
            <person name="Miyauchi S."/>
            <person name="Thiergart T."/>
            <person name="Pickel B."/>
            <person name="Atanasova L."/>
            <person name="Karlsson M."/>
            <person name="Huettel B."/>
            <person name="Barry K.W."/>
            <person name="Haridas S."/>
            <person name="Chen C."/>
            <person name="Bauer D."/>
            <person name="Andreopoulos W."/>
            <person name="Pangilinan J."/>
            <person name="LaButti K."/>
            <person name="Riley R."/>
            <person name="Lipzen A."/>
            <person name="Clum A."/>
            <person name="Drula E."/>
            <person name="Henrissat B."/>
            <person name="Kohler A."/>
            <person name="Grigoriev I.V."/>
            <person name="Martin F.M."/>
            <person name="Hacquard S."/>
        </authorList>
    </citation>
    <scope>NUCLEOTIDE SEQUENCE</scope>
    <source>
        <strain evidence="3">MPI-CAGE-CH-0243</strain>
    </source>
</reference>
<gene>
    <name evidence="3" type="ORF">B0J11DRAFT_434800</name>
</gene>
<accession>A0A9P9DV43</accession>
<evidence type="ECO:0000313" key="3">
    <source>
        <dbReference type="EMBL" id="KAH7125609.1"/>
    </source>
</evidence>